<dbReference type="InterPro" id="IPR001387">
    <property type="entry name" value="Cro/C1-type_HTH"/>
</dbReference>
<keyword evidence="4" id="KW-1185">Reference proteome</keyword>
<dbReference type="SUPFAM" id="SSF47413">
    <property type="entry name" value="lambda repressor-like DNA-binding domains"/>
    <property type="match status" value="1"/>
</dbReference>
<dbReference type="PROSITE" id="PS50943">
    <property type="entry name" value="HTH_CROC1"/>
    <property type="match status" value="1"/>
</dbReference>
<reference evidence="3 4" key="1">
    <citation type="submission" date="2020-01" db="EMBL/GenBank/DDBJ databases">
        <title>Insect and environment-associated Actinomycetes.</title>
        <authorList>
            <person name="Currrie C."/>
            <person name="Chevrette M."/>
            <person name="Carlson C."/>
            <person name="Stubbendieck R."/>
            <person name="Wendt-Pienkowski E."/>
        </authorList>
    </citation>
    <scope>NUCLEOTIDE SEQUENCE [LARGE SCALE GENOMIC DNA]</scope>
    <source>
        <strain evidence="3 4">SID8386</strain>
    </source>
</reference>
<keyword evidence="1" id="KW-0238">DNA-binding</keyword>
<protein>
    <submittedName>
        <fullName evidence="3">Helix-turn-helix transcriptional regulator</fullName>
    </submittedName>
</protein>
<sequence>MEVELSNVIGAHIKVKRTAAGLNLPQLAERSGVAVSTISRIESGAKLPTLPTLLSLDRVLDLELAQLLADLGARSRRNLPEFEEYLRQKYGMPEEAIADIAAYFHKEATDN</sequence>
<dbReference type="SMART" id="SM00530">
    <property type="entry name" value="HTH_XRE"/>
    <property type="match status" value="1"/>
</dbReference>
<name>A0ABX0C0E3_9PSEU</name>
<gene>
    <name evidence="3" type="ORF">G3I59_31225</name>
</gene>
<accession>A0ABX0C0E3</accession>
<dbReference type="RefSeq" id="WP_157904875.1">
    <property type="nucleotide sequence ID" value="NZ_JAAGNC010000160.1"/>
</dbReference>
<dbReference type="Pfam" id="PF01381">
    <property type="entry name" value="HTH_3"/>
    <property type="match status" value="1"/>
</dbReference>
<dbReference type="InterPro" id="IPR050807">
    <property type="entry name" value="TransReg_Diox_bact_type"/>
</dbReference>
<dbReference type="PANTHER" id="PTHR46797:SF1">
    <property type="entry name" value="METHYLPHOSPHONATE SYNTHASE"/>
    <property type="match status" value="1"/>
</dbReference>
<feature type="domain" description="HTH cro/C1-type" evidence="2">
    <location>
        <begin position="13"/>
        <end position="67"/>
    </location>
</feature>
<evidence type="ECO:0000259" key="2">
    <source>
        <dbReference type="PROSITE" id="PS50943"/>
    </source>
</evidence>
<evidence type="ECO:0000313" key="3">
    <source>
        <dbReference type="EMBL" id="NEC59939.1"/>
    </source>
</evidence>
<dbReference type="Gene3D" id="1.10.260.40">
    <property type="entry name" value="lambda repressor-like DNA-binding domains"/>
    <property type="match status" value="1"/>
</dbReference>
<proteinExistence type="predicted"/>
<dbReference type="EMBL" id="JAAGNC010000160">
    <property type="protein sequence ID" value="NEC59939.1"/>
    <property type="molecule type" value="Genomic_DNA"/>
</dbReference>
<evidence type="ECO:0000256" key="1">
    <source>
        <dbReference type="ARBA" id="ARBA00023125"/>
    </source>
</evidence>
<dbReference type="InterPro" id="IPR010982">
    <property type="entry name" value="Lambda_DNA-bd_dom_sf"/>
</dbReference>
<comment type="caution">
    <text evidence="3">The sequence shown here is derived from an EMBL/GenBank/DDBJ whole genome shotgun (WGS) entry which is preliminary data.</text>
</comment>
<dbReference type="CDD" id="cd00093">
    <property type="entry name" value="HTH_XRE"/>
    <property type="match status" value="1"/>
</dbReference>
<dbReference type="Proteomes" id="UP000470404">
    <property type="component" value="Unassembled WGS sequence"/>
</dbReference>
<evidence type="ECO:0000313" key="4">
    <source>
        <dbReference type="Proteomes" id="UP000470404"/>
    </source>
</evidence>
<dbReference type="PANTHER" id="PTHR46797">
    <property type="entry name" value="HTH-TYPE TRANSCRIPTIONAL REGULATOR"/>
    <property type="match status" value="1"/>
</dbReference>
<organism evidence="3 4">
    <name type="scientific">Amycolatopsis rubida</name>
    <dbReference type="NCBI Taxonomy" id="112413"/>
    <lineage>
        <taxon>Bacteria</taxon>
        <taxon>Bacillati</taxon>
        <taxon>Actinomycetota</taxon>
        <taxon>Actinomycetes</taxon>
        <taxon>Pseudonocardiales</taxon>
        <taxon>Pseudonocardiaceae</taxon>
        <taxon>Amycolatopsis</taxon>
    </lineage>
</organism>